<proteinExistence type="predicted"/>
<gene>
    <name evidence="1" type="ORF">E2F50_20805</name>
</gene>
<keyword evidence="2" id="KW-1185">Reference proteome</keyword>
<dbReference type="AlphaFoldDB" id="A0A4R5U872"/>
<evidence type="ECO:0000313" key="1">
    <source>
        <dbReference type="EMBL" id="TDK30282.1"/>
    </source>
</evidence>
<evidence type="ECO:0000313" key="2">
    <source>
        <dbReference type="Proteomes" id="UP000295238"/>
    </source>
</evidence>
<dbReference type="Proteomes" id="UP000295238">
    <property type="component" value="Unassembled WGS sequence"/>
</dbReference>
<name>A0A4R5U872_9HYPH</name>
<dbReference type="RefSeq" id="WP_133318111.1">
    <property type="nucleotide sequence ID" value="NZ_SMTL01000008.1"/>
</dbReference>
<accession>A0A4R5U872</accession>
<reference evidence="1 2" key="1">
    <citation type="submission" date="2019-03" db="EMBL/GenBank/DDBJ databases">
        <title>Rhizobium sp. nov., an bacterium isolated from biocrust in Mu Us Desert.</title>
        <authorList>
            <person name="Lixiong L."/>
        </authorList>
    </citation>
    <scope>NUCLEOTIDE SEQUENCE [LARGE SCALE GENOMIC DNA]</scope>
    <source>
        <strain evidence="1 2">SPY-1</strain>
    </source>
</reference>
<organism evidence="1 2">
    <name type="scientific">Rhizobium deserti</name>
    <dbReference type="NCBI Taxonomy" id="2547961"/>
    <lineage>
        <taxon>Bacteria</taxon>
        <taxon>Pseudomonadati</taxon>
        <taxon>Pseudomonadota</taxon>
        <taxon>Alphaproteobacteria</taxon>
        <taxon>Hyphomicrobiales</taxon>
        <taxon>Rhizobiaceae</taxon>
        <taxon>Rhizobium/Agrobacterium group</taxon>
        <taxon>Rhizobium</taxon>
    </lineage>
</organism>
<comment type="caution">
    <text evidence="1">The sequence shown here is derived from an EMBL/GenBank/DDBJ whole genome shotgun (WGS) entry which is preliminary data.</text>
</comment>
<protein>
    <submittedName>
        <fullName evidence="1">Uncharacterized protein</fullName>
    </submittedName>
</protein>
<sequence length="90" mass="10028">MLMCWLSHILLHLHKNMTIAGGQRMAALGLLLPIIPYKSSFCAPSFGHQRDIEHDAVAVLIATDFEVCLRVLIRERYWSAILPVSAAGLD</sequence>
<dbReference type="EMBL" id="SMTL01000008">
    <property type="protein sequence ID" value="TDK30282.1"/>
    <property type="molecule type" value="Genomic_DNA"/>
</dbReference>